<keyword evidence="2" id="KW-0805">Transcription regulation</keyword>
<dbReference type="InterPro" id="IPR036638">
    <property type="entry name" value="HLH_DNA-bd_sf"/>
</dbReference>
<dbReference type="STRING" id="244447.ENSCSEP00000007055"/>
<feature type="region of interest" description="Disordered" evidence="6">
    <location>
        <begin position="1"/>
        <end position="37"/>
    </location>
</feature>
<evidence type="ECO:0000259" key="8">
    <source>
        <dbReference type="PROSITE" id="PS50888"/>
    </source>
</evidence>
<evidence type="ECO:0000256" key="3">
    <source>
        <dbReference type="ARBA" id="ARBA00023125"/>
    </source>
</evidence>
<reference evidence="9" key="2">
    <citation type="submission" date="2025-08" db="UniProtKB">
        <authorList>
            <consortium name="Ensembl"/>
        </authorList>
    </citation>
    <scope>IDENTIFICATION</scope>
</reference>
<dbReference type="InterPro" id="IPR000014">
    <property type="entry name" value="PAS"/>
</dbReference>
<dbReference type="CDD" id="cd00130">
    <property type="entry name" value="PAS"/>
    <property type="match status" value="2"/>
</dbReference>
<reference evidence="9 10" key="1">
    <citation type="journal article" date="2014" name="Nat. Genet.">
        <title>Whole-genome sequence of a flatfish provides insights into ZW sex chromosome evolution and adaptation to a benthic lifestyle.</title>
        <authorList>
            <person name="Chen S."/>
            <person name="Zhang G."/>
            <person name="Shao C."/>
            <person name="Huang Q."/>
            <person name="Liu G."/>
            <person name="Zhang P."/>
            <person name="Song W."/>
            <person name="An N."/>
            <person name="Chalopin D."/>
            <person name="Volff J.N."/>
            <person name="Hong Y."/>
            <person name="Li Q."/>
            <person name="Sha Z."/>
            <person name="Zhou H."/>
            <person name="Xie M."/>
            <person name="Yu Q."/>
            <person name="Liu Y."/>
            <person name="Xiang H."/>
            <person name="Wang N."/>
            <person name="Wu K."/>
            <person name="Yang C."/>
            <person name="Zhou Q."/>
            <person name="Liao X."/>
            <person name="Yang L."/>
            <person name="Hu Q."/>
            <person name="Zhang J."/>
            <person name="Meng L."/>
            <person name="Jin L."/>
            <person name="Tian Y."/>
            <person name="Lian J."/>
            <person name="Yang J."/>
            <person name="Miao G."/>
            <person name="Liu S."/>
            <person name="Liang Z."/>
            <person name="Yan F."/>
            <person name="Li Y."/>
            <person name="Sun B."/>
            <person name="Zhang H."/>
            <person name="Zhang J."/>
            <person name="Zhu Y."/>
            <person name="Du M."/>
            <person name="Zhao Y."/>
            <person name="Schartl M."/>
            <person name="Tang Q."/>
            <person name="Wang J."/>
        </authorList>
    </citation>
    <scope>NUCLEOTIDE SEQUENCE</scope>
</reference>
<proteinExistence type="predicted"/>
<dbReference type="AlphaFoldDB" id="A0A3P8V3T5"/>
<dbReference type="SUPFAM" id="SSF55785">
    <property type="entry name" value="PYP-like sensor domain (PAS domain)"/>
    <property type="match status" value="2"/>
</dbReference>
<feature type="domain" description="BHLH" evidence="8">
    <location>
        <begin position="26"/>
        <end position="79"/>
    </location>
</feature>
<dbReference type="GO" id="GO:0034751">
    <property type="term" value="C:aryl hydrocarbon receptor complex"/>
    <property type="evidence" value="ECO:0007669"/>
    <property type="project" value="TreeGrafter"/>
</dbReference>
<dbReference type="InterPro" id="IPR011598">
    <property type="entry name" value="bHLH_dom"/>
</dbReference>
<feature type="region of interest" description="Disordered" evidence="6">
    <location>
        <begin position="89"/>
        <end position="109"/>
    </location>
</feature>
<keyword evidence="4" id="KW-0804">Transcription</keyword>
<comment type="subcellular location">
    <subcellularLocation>
        <location evidence="1">Nucleus</location>
    </subcellularLocation>
</comment>
<dbReference type="Pfam" id="PF14598">
    <property type="entry name" value="PAS_11"/>
    <property type="match status" value="1"/>
</dbReference>
<dbReference type="PANTHER" id="PTHR10649:SF17">
    <property type="entry name" value="ARYL HYDROCARBON RECEPTOR 2"/>
    <property type="match status" value="1"/>
</dbReference>
<dbReference type="GeneTree" id="ENSGT00940000154486"/>
<evidence type="ECO:0000256" key="5">
    <source>
        <dbReference type="ARBA" id="ARBA00023242"/>
    </source>
</evidence>
<dbReference type="InParanoid" id="A0A3P8V3T5"/>
<dbReference type="GO" id="GO:0000976">
    <property type="term" value="F:transcription cis-regulatory region binding"/>
    <property type="evidence" value="ECO:0007669"/>
    <property type="project" value="TreeGrafter"/>
</dbReference>
<dbReference type="FunFam" id="3.30.450.20:FF:000019">
    <property type="entry name" value="Aryl hydrocarbon receptor 1"/>
    <property type="match status" value="1"/>
</dbReference>
<evidence type="ECO:0000313" key="10">
    <source>
        <dbReference type="Proteomes" id="UP000265120"/>
    </source>
</evidence>
<dbReference type="Ensembl" id="ENSCSET00000007130.1">
    <property type="protein sequence ID" value="ENSCSEP00000007055.1"/>
    <property type="gene ID" value="ENSCSEG00000004556.1"/>
</dbReference>
<dbReference type="InterPro" id="IPR035965">
    <property type="entry name" value="PAS-like_dom_sf"/>
</dbReference>
<keyword evidence="5" id="KW-0539">Nucleus</keyword>
<keyword evidence="10" id="KW-1185">Reference proteome</keyword>
<evidence type="ECO:0000256" key="2">
    <source>
        <dbReference type="ARBA" id="ARBA00023015"/>
    </source>
</evidence>
<dbReference type="InterPro" id="IPR056192">
    <property type="entry name" value="bHLH_NPAS4"/>
</dbReference>
<dbReference type="GO" id="GO:0004879">
    <property type="term" value="F:nuclear receptor activity"/>
    <property type="evidence" value="ECO:0007669"/>
    <property type="project" value="TreeGrafter"/>
</dbReference>
<evidence type="ECO:0000313" key="9">
    <source>
        <dbReference type="Ensembl" id="ENSCSEP00000007055.1"/>
    </source>
</evidence>
<dbReference type="FunFam" id="3.30.450.20:FF:000035">
    <property type="entry name" value="Aryl hydrocarbon receptor"/>
    <property type="match status" value="1"/>
</dbReference>
<dbReference type="InterPro" id="IPR013767">
    <property type="entry name" value="PAS_fold"/>
</dbReference>
<sequence>MLGNQGTYATKKRKKPALKPKKISESNEVVKSNPSKRHRDRLNLELDRLTDLLPFTNDVRSRLDKLSVLRLSVGYLRVKSYLKASTKTNGNSLTFPAPNGKNGQNGMNMDTAEFSEGDLLLQALNGFVIVITSDGLVFYASTTIKDYLGFHQSDVVHQSVFDLIHTDDRDLFREQLHFAMNPSPAGAGGNGLQGTTMLYNPEHLPPENSSFLERSFMCRFRCLLDNSSGFLTLKFQGRLKYLYGQKDNQSNKFQLALFAIAIPIQPPLIVEIRAKMLLFQTRHKLDFTPTGIDSRGMVVLGYSEIEISMKGSGYQFIHAADMMHCATNHMRMIKTGETGLTVFRLLSKSNKWVWVKSNAKLIYKGGRPEFIIAYQKAIENTEGEEYLRQRKMEIPFSLSTGEGVLYNTGPTVDLSVYQFNKKFSTEGMSKDVSPGSLVDCFLKQDEEVYSESLEPPPTVDQVFSESRALVTVQNDPWQEGGVVNPTGTNMVVKKEAKQSVMAVIDNLERLVQSGDFYGALQNMDVSSDELREWESALKGLGHDEDQQNKVKSDLDSMLTNDIFDYIDSILLQEKGGDSVNSINRPNLFPPVPSELCGSGLFKTQSPNHGFSPKNGLYIHQENPVPTIMETSPIVNGTQKLTHQGPLPKHANDNLPQLQELQLQDIFSPSIEIPEIVPCAVNGDSLAPLQSCAQGAYSHIECPQGISGQTQSKQCTVWPQNGLKSPQISMNGHMPQSSVQPPNHMAPGMLDILPPLIPCKDLSISPAPNITLPFGAPCPQQMSSVDTHKIQQWPQGKQQKLPCNGALQTGHAPMPVCDGQSLQSQTFPQNSPWQSSSMSHIQQGGMACGQAATEGNCIFNQHFSSTPAGADMLALSGSSILREPETPLSHSALQGLHCFQWRQVESTLSTSAITLDNVNVFSATEQALKVQQFKENHQQTQDGTYRGCTAILCACSITYVGTTLIYIDSPPSLPLVKNNPQNREKIM</sequence>
<evidence type="ECO:0000256" key="1">
    <source>
        <dbReference type="ARBA" id="ARBA00004123"/>
    </source>
</evidence>
<dbReference type="PANTHER" id="PTHR10649">
    <property type="entry name" value="ARYL HYDROCARBON RECEPTOR"/>
    <property type="match status" value="1"/>
</dbReference>
<accession>A0A3P8V3T5</accession>
<feature type="domain" description="PAS" evidence="7">
    <location>
        <begin position="120"/>
        <end position="183"/>
    </location>
</feature>
<dbReference type="SMART" id="SM00353">
    <property type="entry name" value="HLH"/>
    <property type="match status" value="1"/>
</dbReference>
<dbReference type="Proteomes" id="UP000265120">
    <property type="component" value="Chromosome 16"/>
</dbReference>
<dbReference type="Pfam" id="PF00989">
    <property type="entry name" value="PAS"/>
    <property type="match status" value="1"/>
</dbReference>
<feature type="compositionally biased region" description="Basic residues" evidence="6">
    <location>
        <begin position="10"/>
        <end position="21"/>
    </location>
</feature>
<protein>
    <submittedName>
        <fullName evidence="9">Aryl hydrocarbon receptor-like</fullName>
    </submittedName>
</protein>
<dbReference type="SUPFAM" id="SSF47459">
    <property type="entry name" value="HLH, helix-loop-helix DNA-binding domain"/>
    <property type="match status" value="1"/>
</dbReference>
<keyword evidence="3" id="KW-0238">DNA-binding</keyword>
<dbReference type="PROSITE" id="PS50888">
    <property type="entry name" value="BHLH"/>
    <property type="match status" value="1"/>
</dbReference>
<name>A0A3P8V3T5_CYNSE</name>
<dbReference type="Gene3D" id="4.10.280.10">
    <property type="entry name" value="Helix-loop-helix DNA-binding domain"/>
    <property type="match status" value="1"/>
</dbReference>
<dbReference type="Gene3D" id="3.30.450.20">
    <property type="entry name" value="PAS domain"/>
    <property type="match status" value="2"/>
</dbReference>
<dbReference type="SMART" id="SM00091">
    <property type="entry name" value="PAS"/>
    <property type="match status" value="2"/>
</dbReference>
<evidence type="ECO:0000259" key="7">
    <source>
        <dbReference type="PROSITE" id="PS50112"/>
    </source>
</evidence>
<dbReference type="InterPro" id="IPR039091">
    <property type="entry name" value="AHR/AHRR"/>
</dbReference>
<evidence type="ECO:0000256" key="6">
    <source>
        <dbReference type="SAM" id="MobiDB-lite"/>
    </source>
</evidence>
<dbReference type="Pfam" id="PF23183">
    <property type="entry name" value="bHLH_NPAS4"/>
    <property type="match status" value="1"/>
</dbReference>
<dbReference type="PROSITE" id="PS50112">
    <property type="entry name" value="PAS"/>
    <property type="match status" value="1"/>
</dbReference>
<dbReference type="GO" id="GO:0006805">
    <property type="term" value="P:xenobiotic metabolic process"/>
    <property type="evidence" value="ECO:0007669"/>
    <property type="project" value="InterPro"/>
</dbReference>
<dbReference type="GO" id="GO:0046983">
    <property type="term" value="F:protein dimerization activity"/>
    <property type="evidence" value="ECO:0007669"/>
    <property type="project" value="InterPro"/>
</dbReference>
<dbReference type="CDD" id="cd19696">
    <property type="entry name" value="bHLH-PAS_AhR_like"/>
    <property type="match status" value="1"/>
</dbReference>
<evidence type="ECO:0000256" key="4">
    <source>
        <dbReference type="ARBA" id="ARBA00023163"/>
    </source>
</evidence>
<dbReference type="GO" id="GO:0005634">
    <property type="term" value="C:nucleus"/>
    <property type="evidence" value="ECO:0007669"/>
    <property type="project" value="UniProtKB-SubCell"/>
</dbReference>
<organism evidence="9 10">
    <name type="scientific">Cynoglossus semilaevis</name>
    <name type="common">Tongue sole</name>
    <dbReference type="NCBI Taxonomy" id="244447"/>
    <lineage>
        <taxon>Eukaryota</taxon>
        <taxon>Metazoa</taxon>
        <taxon>Chordata</taxon>
        <taxon>Craniata</taxon>
        <taxon>Vertebrata</taxon>
        <taxon>Euteleostomi</taxon>
        <taxon>Actinopterygii</taxon>
        <taxon>Neopterygii</taxon>
        <taxon>Teleostei</taxon>
        <taxon>Neoteleostei</taxon>
        <taxon>Acanthomorphata</taxon>
        <taxon>Carangaria</taxon>
        <taxon>Pleuronectiformes</taxon>
        <taxon>Pleuronectoidei</taxon>
        <taxon>Cynoglossidae</taxon>
        <taxon>Cynoglossinae</taxon>
        <taxon>Cynoglossus</taxon>
    </lineage>
</organism>
<reference evidence="9" key="3">
    <citation type="submission" date="2025-09" db="UniProtKB">
        <authorList>
            <consortium name="Ensembl"/>
        </authorList>
    </citation>
    <scope>IDENTIFICATION</scope>
</reference>